<dbReference type="InterPro" id="IPR032465">
    <property type="entry name" value="ACMSD"/>
</dbReference>
<proteinExistence type="predicted"/>
<evidence type="ECO:0000256" key="4">
    <source>
        <dbReference type="ARBA" id="ARBA00036832"/>
    </source>
</evidence>
<dbReference type="PANTHER" id="PTHR21240:SF29">
    <property type="entry name" value="AMIDOHYDROLASE-RELATED DOMAIN-CONTAINING PROTEIN"/>
    <property type="match status" value="1"/>
</dbReference>
<dbReference type="GO" id="GO:0016787">
    <property type="term" value="F:hydrolase activity"/>
    <property type="evidence" value="ECO:0007669"/>
    <property type="project" value="InterPro"/>
</dbReference>
<evidence type="ECO:0000256" key="1">
    <source>
        <dbReference type="ARBA" id="ARBA00022723"/>
    </source>
</evidence>
<dbReference type="OrthoDB" id="9777673at2"/>
<dbReference type="InterPro" id="IPR006680">
    <property type="entry name" value="Amidohydro-rel"/>
</dbReference>
<keyword evidence="1" id="KW-0479">Metal-binding</keyword>
<comment type="catalytic activity">
    <reaction evidence="4">
        <text>6-methylsalicylate + H(+) = 3-methylphenol + CO2</text>
        <dbReference type="Rhea" id="RHEA:23112"/>
        <dbReference type="ChEBI" id="CHEBI:15378"/>
        <dbReference type="ChEBI" id="CHEBI:16526"/>
        <dbReference type="ChEBI" id="CHEBI:17231"/>
        <dbReference type="ChEBI" id="CHEBI:36658"/>
        <dbReference type="EC" id="4.1.1.52"/>
    </reaction>
    <physiologicalReaction direction="left-to-right" evidence="4">
        <dbReference type="Rhea" id="RHEA:23113"/>
    </physiologicalReaction>
</comment>
<evidence type="ECO:0000256" key="3">
    <source>
        <dbReference type="ARBA" id="ARBA00023239"/>
    </source>
</evidence>
<evidence type="ECO:0000313" key="8">
    <source>
        <dbReference type="Proteomes" id="UP000198374"/>
    </source>
</evidence>
<dbReference type="GO" id="GO:0019748">
    <property type="term" value="P:secondary metabolic process"/>
    <property type="evidence" value="ECO:0007669"/>
    <property type="project" value="TreeGrafter"/>
</dbReference>
<dbReference type="Proteomes" id="UP000198374">
    <property type="component" value="Unassembled WGS sequence"/>
</dbReference>
<name>A0A1Z5I927_9LACO</name>
<dbReference type="GO" id="GO:0047596">
    <property type="term" value="F:6-methylsalicylate decarboxylase activity"/>
    <property type="evidence" value="ECO:0007669"/>
    <property type="project" value="UniProtKB-EC"/>
</dbReference>
<organism evidence="7 8">
    <name type="scientific">Secundilactobacillus mixtipabuli</name>
    <dbReference type="NCBI Taxonomy" id="1435342"/>
    <lineage>
        <taxon>Bacteria</taxon>
        <taxon>Bacillati</taxon>
        <taxon>Bacillota</taxon>
        <taxon>Bacilli</taxon>
        <taxon>Lactobacillales</taxon>
        <taxon>Lactobacillaceae</taxon>
        <taxon>Secundilactobacillus</taxon>
    </lineage>
</organism>
<dbReference type="AlphaFoldDB" id="A0A1Z5I927"/>
<dbReference type="GO" id="GO:0046872">
    <property type="term" value="F:metal ion binding"/>
    <property type="evidence" value="ECO:0007669"/>
    <property type="project" value="UniProtKB-KW"/>
</dbReference>
<dbReference type="GO" id="GO:0005829">
    <property type="term" value="C:cytosol"/>
    <property type="evidence" value="ECO:0007669"/>
    <property type="project" value="TreeGrafter"/>
</dbReference>
<keyword evidence="2" id="KW-0862">Zinc</keyword>
<dbReference type="EC" id="4.1.1.52" evidence="5"/>
<evidence type="ECO:0000256" key="2">
    <source>
        <dbReference type="ARBA" id="ARBA00022833"/>
    </source>
</evidence>
<dbReference type="EMBL" id="BCMF01000001">
    <property type="protein sequence ID" value="GAW98293.1"/>
    <property type="molecule type" value="Genomic_DNA"/>
</dbReference>
<accession>A0A1Z5I927</accession>
<evidence type="ECO:0000259" key="6">
    <source>
        <dbReference type="Pfam" id="PF04909"/>
    </source>
</evidence>
<dbReference type="Gene3D" id="3.20.20.140">
    <property type="entry name" value="Metal-dependent hydrolases"/>
    <property type="match status" value="1"/>
</dbReference>
<dbReference type="PANTHER" id="PTHR21240">
    <property type="entry name" value="2-AMINO-3-CARBOXYLMUCONATE-6-SEMIALDEHYDE DECARBOXYLASE"/>
    <property type="match status" value="1"/>
</dbReference>
<dbReference type="SUPFAM" id="SSF51556">
    <property type="entry name" value="Metallo-dependent hydrolases"/>
    <property type="match status" value="1"/>
</dbReference>
<dbReference type="InterPro" id="IPR032466">
    <property type="entry name" value="Metal_Hydrolase"/>
</dbReference>
<dbReference type="RefSeq" id="WP_089108122.1">
    <property type="nucleotide sequence ID" value="NZ_BCMF01000001.1"/>
</dbReference>
<evidence type="ECO:0000313" key="7">
    <source>
        <dbReference type="EMBL" id="GAW98293.1"/>
    </source>
</evidence>
<comment type="caution">
    <text evidence="7">The sequence shown here is derived from an EMBL/GenBank/DDBJ whole genome shotgun (WGS) entry which is preliminary data.</text>
</comment>
<feature type="domain" description="Amidohydrolase-related" evidence="6">
    <location>
        <begin position="6"/>
        <end position="312"/>
    </location>
</feature>
<protein>
    <recommendedName>
        <fullName evidence="5">6-methylsalicylate decarboxylase</fullName>
        <ecNumber evidence="5">4.1.1.52</ecNumber>
    </recommendedName>
</protein>
<dbReference type="Pfam" id="PF04909">
    <property type="entry name" value="Amidohydro_2"/>
    <property type="match status" value="1"/>
</dbReference>
<reference evidence="7 8" key="1">
    <citation type="submission" date="2015-11" db="EMBL/GenBank/DDBJ databases">
        <title>Draft genome sequences of new species of the genus Lactobacillus isolated from orchardgrass silage.</title>
        <authorList>
            <person name="Tohno M."/>
            <person name="Tanizawa Y."/>
            <person name="Arita M."/>
        </authorList>
    </citation>
    <scope>NUCLEOTIDE SEQUENCE [LARGE SCALE GENOMIC DNA]</scope>
    <source>
        <strain evidence="7 8">IWT30</strain>
    </source>
</reference>
<sequence length="314" mass="34837">MTYHKIDFHAHYLSPGYKKYLKDQFNDMGDGVPTPEYSIDTTLSIIDQVNIDYSVISISSPHINTGEESSTIELAQEVNEYAAKQHQKYKDKIGFFASLPLPYVTASQKAIKVALADDATGFTLPTNSRGIYLGDKRLDPIMQALDDNHALVALHPNAPGVEDPTVTSEIPAPIVEFFFDTTRTVLNMLQNGIFTRYPNIRFIIPHAGAVLPLVASRVQNLAQSLNHDLTDNQVDIMSVLSNQYFDVAGMVLPQQLPALLELIDSNKLLYASDTPYTPTPAVLNLSNQLEITGLLSDALKQRIFMKNGEDLLKK</sequence>
<evidence type="ECO:0000256" key="5">
    <source>
        <dbReference type="ARBA" id="ARBA00038889"/>
    </source>
</evidence>
<keyword evidence="3" id="KW-0456">Lyase</keyword>
<gene>
    <name evidence="7" type="ORF">IWT30_00237</name>
</gene>
<keyword evidence="8" id="KW-1185">Reference proteome</keyword>